<dbReference type="PROSITE" id="PS51257">
    <property type="entry name" value="PROKAR_LIPOPROTEIN"/>
    <property type="match status" value="1"/>
</dbReference>
<sequence length="259" mass="27034">MRPHDTAGSSVLFSSCPQTSPQALNVSGVTEECPTLDTVQVPSHSSPTSLSSRTCNIHCPVESRLLPFGVVPSCAAALLTSGSDILRPPSPQVGICLSVSTTPNILLPVLLSSSLPLPQPHLPVLLVRFPKCDPATRLAPPSSAAPGALSPRASEGCQESLEESPSSKGFRGASSLGGQISASLRILWTSASTSYMQQDTPVLPKRSSPTPNVFTLSSFPKFETAPLEFVPACIRTAHLALLSAYTSASSTRPHDPADV</sequence>
<name>A0AAD7NGQ6_9AGAR</name>
<dbReference type="AlphaFoldDB" id="A0AAD7NGQ6"/>
<evidence type="ECO:0000256" key="1">
    <source>
        <dbReference type="SAM" id="MobiDB-lite"/>
    </source>
</evidence>
<feature type="region of interest" description="Disordered" evidence="1">
    <location>
        <begin position="138"/>
        <end position="174"/>
    </location>
</feature>
<proteinExistence type="predicted"/>
<comment type="caution">
    <text evidence="2">The sequence shown here is derived from an EMBL/GenBank/DDBJ whole genome shotgun (WGS) entry which is preliminary data.</text>
</comment>
<gene>
    <name evidence="2" type="ORF">DFH07DRAFT_957746</name>
</gene>
<organism evidence="2 3">
    <name type="scientific">Mycena maculata</name>
    <dbReference type="NCBI Taxonomy" id="230809"/>
    <lineage>
        <taxon>Eukaryota</taxon>
        <taxon>Fungi</taxon>
        <taxon>Dikarya</taxon>
        <taxon>Basidiomycota</taxon>
        <taxon>Agaricomycotina</taxon>
        <taxon>Agaricomycetes</taxon>
        <taxon>Agaricomycetidae</taxon>
        <taxon>Agaricales</taxon>
        <taxon>Marasmiineae</taxon>
        <taxon>Mycenaceae</taxon>
        <taxon>Mycena</taxon>
    </lineage>
</organism>
<protein>
    <submittedName>
        <fullName evidence="2">Uncharacterized protein</fullName>
    </submittedName>
</protein>
<accession>A0AAD7NGQ6</accession>
<reference evidence="2" key="1">
    <citation type="submission" date="2023-03" db="EMBL/GenBank/DDBJ databases">
        <title>Massive genome expansion in bonnet fungi (Mycena s.s.) driven by repeated elements and novel gene families across ecological guilds.</title>
        <authorList>
            <consortium name="Lawrence Berkeley National Laboratory"/>
            <person name="Harder C.B."/>
            <person name="Miyauchi S."/>
            <person name="Viragh M."/>
            <person name="Kuo A."/>
            <person name="Thoen E."/>
            <person name="Andreopoulos B."/>
            <person name="Lu D."/>
            <person name="Skrede I."/>
            <person name="Drula E."/>
            <person name="Henrissat B."/>
            <person name="Morin E."/>
            <person name="Kohler A."/>
            <person name="Barry K."/>
            <person name="LaButti K."/>
            <person name="Morin E."/>
            <person name="Salamov A."/>
            <person name="Lipzen A."/>
            <person name="Mereny Z."/>
            <person name="Hegedus B."/>
            <person name="Baldrian P."/>
            <person name="Stursova M."/>
            <person name="Weitz H."/>
            <person name="Taylor A."/>
            <person name="Grigoriev I.V."/>
            <person name="Nagy L.G."/>
            <person name="Martin F."/>
            <person name="Kauserud H."/>
        </authorList>
    </citation>
    <scope>NUCLEOTIDE SEQUENCE</scope>
    <source>
        <strain evidence="2">CBHHK188m</strain>
    </source>
</reference>
<feature type="compositionally biased region" description="Low complexity" evidence="1">
    <location>
        <begin position="138"/>
        <end position="154"/>
    </location>
</feature>
<evidence type="ECO:0000313" key="3">
    <source>
        <dbReference type="Proteomes" id="UP001215280"/>
    </source>
</evidence>
<dbReference type="EMBL" id="JARJLG010000050">
    <property type="protein sequence ID" value="KAJ7760091.1"/>
    <property type="molecule type" value="Genomic_DNA"/>
</dbReference>
<evidence type="ECO:0000313" key="2">
    <source>
        <dbReference type="EMBL" id="KAJ7760091.1"/>
    </source>
</evidence>
<keyword evidence="3" id="KW-1185">Reference proteome</keyword>
<dbReference type="Proteomes" id="UP001215280">
    <property type="component" value="Unassembled WGS sequence"/>
</dbReference>